<gene>
    <name evidence="4" type="ORF">GCM10023205_20540</name>
</gene>
<evidence type="ECO:0000313" key="5">
    <source>
        <dbReference type="Proteomes" id="UP001500466"/>
    </source>
</evidence>
<keyword evidence="3" id="KW-0472">Membrane</keyword>
<dbReference type="InterPro" id="IPR042001">
    <property type="entry name" value="Sortase_F"/>
</dbReference>
<proteinExistence type="predicted"/>
<name>A0ABP9GZG4_9ACTN</name>
<protein>
    <submittedName>
        <fullName evidence="4">Class F sortase</fullName>
    </submittedName>
</protein>
<dbReference type="Proteomes" id="UP001500466">
    <property type="component" value="Unassembled WGS sequence"/>
</dbReference>
<sequence>MADAATDTERASSAHRAKGARSGLTTVVLGIVVGIVLIGHGLAQRSDGPPEPPTAASVFADDGAPTADPMERSVPTRVRIPAIGVNAAMMPLEASASGELAVPPPDKADMAGWHDGGVTPGQLGTAVVLGHVDSRDGPAVFYDLGRLRKGATIEVARKDGRTAVFTVYGIDMYDRTSFPSKQVYTDAHRPELRVITCGGTFTPGTGYSSNVVVFARLTASR</sequence>
<dbReference type="Pfam" id="PF04203">
    <property type="entry name" value="Sortase"/>
    <property type="match status" value="1"/>
</dbReference>
<feature type="transmembrane region" description="Helical" evidence="3">
    <location>
        <begin position="23"/>
        <end position="43"/>
    </location>
</feature>
<accession>A0ABP9GZG4</accession>
<keyword evidence="5" id="KW-1185">Reference proteome</keyword>
<evidence type="ECO:0000256" key="3">
    <source>
        <dbReference type="SAM" id="Phobius"/>
    </source>
</evidence>
<evidence type="ECO:0000313" key="4">
    <source>
        <dbReference type="EMBL" id="GAA4957949.1"/>
    </source>
</evidence>
<dbReference type="EMBL" id="BAABHS010000006">
    <property type="protein sequence ID" value="GAA4957949.1"/>
    <property type="molecule type" value="Genomic_DNA"/>
</dbReference>
<keyword evidence="3" id="KW-0812">Transmembrane</keyword>
<feature type="region of interest" description="Disordered" evidence="2">
    <location>
        <begin position="44"/>
        <end position="72"/>
    </location>
</feature>
<organism evidence="4 5">
    <name type="scientific">Yinghuangia aomiensis</name>
    <dbReference type="NCBI Taxonomy" id="676205"/>
    <lineage>
        <taxon>Bacteria</taxon>
        <taxon>Bacillati</taxon>
        <taxon>Actinomycetota</taxon>
        <taxon>Actinomycetes</taxon>
        <taxon>Kitasatosporales</taxon>
        <taxon>Streptomycetaceae</taxon>
        <taxon>Yinghuangia</taxon>
    </lineage>
</organism>
<keyword evidence="1" id="KW-0378">Hydrolase</keyword>
<dbReference type="Gene3D" id="2.40.260.10">
    <property type="entry name" value="Sortase"/>
    <property type="match status" value="1"/>
</dbReference>
<evidence type="ECO:0000256" key="1">
    <source>
        <dbReference type="ARBA" id="ARBA00022801"/>
    </source>
</evidence>
<dbReference type="RefSeq" id="WP_345675046.1">
    <property type="nucleotide sequence ID" value="NZ_BAABHS010000006.1"/>
</dbReference>
<keyword evidence="3" id="KW-1133">Transmembrane helix</keyword>
<dbReference type="NCBIfam" id="NF033748">
    <property type="entry name" value="class_F_sortase"/>
    <property type="match status" value="1"/>
</dbReference>
<dbReference type="InterPro" id="IPR023365">
    <property type="entry name" value="Sortase_dom-sf"/>
</dbReference>
<dbReference type="SUPFAM" id="SSF63817">
    <property type="entry name" value="Sortase"/>
    <property type="match status" value="1"/>
</dbReference>
<evidence type="ECO:0000256" key="2">
    <source>
        <dbReference type="SAM" id="MobiDB-lite"/>
    </source>
</evidence>
<comment type="caution">
    <text evidence="4">The sequence shown here is derived from an EMBL/GenBank/DDBJ whole genome shotgun (WGS) entry which is preliminary data.</text>
</comment>
<dbReference type="CDD" id="cd05829">
    <property type="entry name" value="Sortase_F"/>
    <property type="match status" value="1"/>
</dbReference>
<reference evidence="5" key="1">
    <citation type="journal article" date="2019" name="Int. J. Syst. Evol. Microbiol.">
        <title>The Global Catalogue of Microorganisms (GCM) 10K type strain sequencing project: providing services to taxonomists for standard genome sequencing and annotation.</title>
        <authorList>
            <consortium name="The Broad Institute Genomics Platform"/>
            <consortium name="The Broad Institute Genome Sequencing Center for Infectious Disease"/>
            <person name="Wu L."/>
            <person name="Ma J."/>
        </authorList>
    </citation>
    <scope>NUCLEOTIDE SEQUENCE [LARGE SCALE GENOMIC DNA]</scope>
    <source>
        <strain evidence="5">JCM 17986</strain>
    </source>
</reference>
<dbReference type="InterPro" id="IPR005754">
    <property type="entry name" value="Sortase"/>
</dbReference>